<name>A0AAN9VTG3_9ORTH</name>
<evidence type="ECO:0000256" key="3">
    <source>
        <dbReference type="ARBA" id="ARBA00060902"/>
    </source>
</evidence>
<evidence type="ECO:0000256" key="4">
    <source>
        <dbReference type="SAM" id="SignalP"/>
    </source>
</evidence>
<reference evidence="5 6" key="1">
    <citation type="submission" date="2024-03" db="EMBL/GenBank/DDBJ databases">
        <title>The genome assembly and annotation of the cricket Gryllus longicercus Weissman &amp; Gray.</title>
        <authorList>
            <person name="Szrajer S."/>
            <person name="Gray D."/>
            <person name="Ylla G."/>
        </authorList>
    </citation>
    <scope>NUCLEOTIDE SEQUENCE [LARGE SCALE GENOMIC DNA]</scope>
    <source>
        <strain evidence="5">DAG 2021-001</strain>
        <tissue evidence="5">Whole body minus gut</tissue>
    </source>
</reference>
<dbReference type="PANTHER" id="PTHR11008:SF14">
    <property type="entry name" value="CIRCADIAN CLOCK-CONTROLLED PROTEIN-LIKE PROTEIN"/>
    <property type="match status" value="1"/>
</dbReference>
<comment type="similarity">
    <text evidence="3">Belongs to the TO family.</text>
</comment>
<dbReference type="Proteomes" id="UP001378592">
    <property type="component" value="Unassembled WGS sequence"/>
</dbReference>
<evidence type="ECO:0000313" key="5">
    <source>
        <dbReference type="EMBL" id="KAK7871105.1"/>
    </source>
</evidence>
<dbReference type="FunFam" id="3.15.10.30:FF:000001">
    <property type="entry name" value="Takeout-like protein 1"/>
    <property type="match status" value="1"/>
</dbReference>
<evidence type="ECO:0000256" key="2">
    <source>
        <dbReference type="ARBA" id="ARBA00023108"/>
    </source>
</evidence>
<dbReference type="PANTHER" id="PTHR11008">
    <property type="entry name" value="PROTEIN TAKEOUT-LIKE PROTEIN"/>
    <property type="match status" value="1"/>
</dbReference>
<keyword evidence="2" id="KW-0090">Biological rhythms</keyword>
<organism evidence="5 6">
    <name type="scientific">Gryllus longicercus</name>
    <dbReference type="NCBI Taxonomy" id="2509291"/>
    <lineage>
        <taxon>Eukaryota</taxon>
        <taxon>Metazoa</taxon>
        <taxon>Ecdysozoa</taxon>
        <taxon>Arthropoda</taxon>
        <taxon>Hexapoda</taxon>
        <taxon>Insecta</taxon>
        <taxon>Pterygota</taxon>
        <taxon>Neoptera</taxon>
        <taxon>Polyneoptera</taxon>
        <taxon>Orthoptera</taxon>
        <taxon>Ensifera</taxon>
        <taxon>Gryllidea</taxon>
        <taxon>Grylloidea</taxon>
        <taxon>Gryllidae</taxon>
        <taxon>Gryllinae</taxon>
        <taxon>Gryllus</taxon>
    </lineage>
</organism>
<dbReference type="AlphaFoldDB" id="A0AAN9VTG3"/>
<evidence type="ECO:0008006" key="7">
    <source>
        <dbReference type="Google" id="ProtNLM"/>
    </source>
</evidence>
<comment type="caution">
    <text evidence="5">The sequence shown here is derived from an EMBL/GenBank/DDBJ whole genome shotgun (WGS) entry which is preliminary data.</text>
</comment>
<keyword evidence="6" id="KW-1185">Reference proteome</keyword>
<protein>
    <recommendedName>
        <fullName evidence="7">Juvenile hormone binding protein</fullName>
    </recommendedName>
</protein>
<dbReference type="GO" id="GO:0005615">
    <property type="term" value="C:extracellular space"/>
    <property type="evidence" value="ECO:0007669"/>
    <property type="project" value="TreeGrafter"/>
</dbReference>
<evidence type="ECO:0000256" key="1">
    <source>
        <dbReference type="ARBA" id="ARBA00022729"/>
    </source>
</evidence>
<dbReference type="InterPro" id="IPR038606">
    <property type="entry name" value="To_sf"/>
</dbReference>
<sequence length="249" mass="28336">MVLLLWWGLNVSCDNSSNTSYLPPDVKICSAKDPKIDECFTNSANKMLKHLADGIPRLNAVQMEPLHFPLLSLERNNSIFPSLAFNISNTVHRGWKDVVVLRSKVNPNAHELFFVLYAPQYFVGGKYEITGSIIGIPTEGTGDMDVYFENCTLSVTVRGRLEDRNGEEYYVIVDAFQHSYYEKFQVDFKNLFNNTALTAVTNKVINYSYRPVLDALTPAIDQVFAVIYGPLAQRIFDRVPYRQLFTDLD</sequence>
<dbReference type="SMART" id="SM00700">
    <property type="entry name" value="JHBP"/>
    <property type="match status" value="1"/>
</dbReference>
<feature type="signal peptide" evidence="4">
    <location>
        <begin position="1"/>
        <end position="16"/>
    </location>
</feature>
<accession>A0AAN9VTG3</accession>
<dbReference type="GO" id="GO:0007623">
    <property type="term" value="P:circadian rhythm"/>
    <property type="evidence" value="ECO:0007669"/>
    <property type="project" value="UniProtKB-ARBA"/>
</dbReference>
<dbReference type="InterPro" id="IPR010562">
    <property type="entry name" value="Haemolymph_juvenile_hormone-bd"/>
</dbReference>
<gene>
    <name evidence="5" type="ORF">R5R35_010468</name>
</gene>
<dbReference type="Gene3D" id="3.15.10.30">
    <property type="entry name" value="Haemolymph juvenile hormone binding protein"/>
    <property type="match status" value="1"/>
</dbReference>
<keyword evidence="1 4" id="KW-0732">Signal</keyword>
<proteinExistence type="inferred from homology"/>
<feature type="chain" id="PRO_5042846378" description="Juvenile hormone binding protein" evidence="4">
    <location>
        <begin position="17"/>
        <end position="249"/>
    </location>
</feature>
<dbReference type="Pfam" id="PF06585">
    <property type="entry name" value="JHBP"/>
    <property type="match status" value="1"/>
</dbReference>
<evidence type="ECO:0000313" key="6">
    <source>
        <dbReference type="Proteomes" id="UP001378592"/>
    </source>
</evidence>
<dbReference type="EMBL" id="JAZDUA010000045">
    <property type="protein sequence ID" value="KAK7871105.1"/>
    <property type="molecule type" value="Genomic_DNA"/>
</dbReference>